<name>A0A2A7MI24_9CLOT</name>
<protein>
    <submittedName>
        <fullName evidence="7">FUSC family protein</fullName>
    </submittedName>
</protein>
<organism evidence="7 8">
    <name type="scientific">Clostridium neonatale</name>
    <dbReference type="NCBI Taxonomy" id="137838"/>
    <lineage>
        <taxon>Bacteria</taxon>
        <taxon>Bacillati</taxon>
        <taxon>Bacillota</taxon>
        <taxon>Clostridia</taxon>
        <taxon>Eubacteriales</taxon>
        <taxon>Clostridiaceae</taxon>
        <taxon>Clostridium</taxon>
    </lineage>
</organism>
<dbReference type="EMBL" id="PDCJ01000001">
    <property type="protein sequence ID" value="PEG31220.1"/>
    <property type="molecule type" value="Genomic_DNA"/>
</dbReference>
<feature type="transmembrane region" description="Helical" evidence="5">
    <location>
        <begin position="110"/>
        <end position="126"/>
    </location>
</feature>
<dbReference type="RefSeq" id="WP_058295378.1">
    <property type="nucleotide sequence ID" value="NZ_CAMRXB010000058.1"/>
</dbReference>
<comment type="caution">
    <text evidence="7">The sequence shown here is derived from an EMBL/GenBank/DDBJ whole genome shotgun (WGS) entry which is preliminary data.</text>
</comment>
<gene>
    <name evidence="7" type="ORF">CQ394_05695</name>
</gene>
<dbReference type="InterPro" id="IPR049453">
    <property type="entry name" value="Memb_transporter_dom"/>
</dbReference>
<comment type="subcellular location">
    <subcellularLocation>
        <location evidence="1">Membrane</location>
        <topology evidence="1">Multi-pass membrane protein</topology>
    </subcellularLocation>
</comment>
<evidence type="ECO:0000256" key="1">
    <source>
        <dbReference type="ARBA" id="ARBA00004141"/>
    </source>
</evidence>
<feature type="domain" description="Integral membrane bound transporter" evidence="6">
    <location>
        <begin position="215"/>
        <end position="330"/>
    </location>
</feature>
<keyword evidence="4 5" id="KW-0472">Membrane</keyword>
<feature type="transmembrane region" description="Helical" evidence="5">
    <location>
        <begin position="301"/>
        <end position="322"/>
    </location>
</feature>
<feature type="transmembrane region" description="Helical" evidence="5">
    <location>
        <begin position="133"/>
        <end position="151"/>
    </location>
</feature>
<feature type="transmembrane region" description="Helical" evidence="5">
    <location>
        <begin position="252"/>
        <end position="270"/>
    </location>
</feature>
<evidence type="ECO:0000313" key="7">
    <source>
        <dbReference type="EMBL" id="PEG31220.1"/>
    </source>
</evidence>
<reference evidence="7 8" key="1">
    <citation type="submission" date="2017-10" db="EMBL/GenBank/DDBJ databases">
        <title>Effective Description of Clostridium neonatale sp. nov. linked to necrotizing enterocolitis in neonates and a clarification of species assignable to the genus Clostridium (Prazmowski 1880) emend. Lawson and Rainey 2016.</title>
        <authorList>
            <person name="Bernard K."/>
            <person name="Burdz T."/>
            <person name="Wiebe D."/>
            <person name="Balcewich B."/>
            <person name="Alfa M."/>
            <person name="Bernier A.-M."/>
        </authorList>
    </citation>
    <scope>NUCLEOTIDE SEQUENCE [LARGE SCALE GENOMIC DNA]</scope>
    <source>
        <strain evidence="7 8">LCDC99A005</strain>
    </source>
</reference>
<evidence type="ECO:0000256" key="4">
    <source>
        <dbReference type="ARBA" id="ARBA00023136"/>
    </source>
</evidence>
<dbReference type="OrthoDB" id="3251843at2"/>
<dbReference type="AlphaFoldDB" id="A0A2A7MI24"/>
<evidence type="ECO:0000256" key="5">
    <source>
        <dbReference type="SAM" id="Phobius"/>
    </source>
</evidence>
<accession>A0A2A7MI24</accession>
<dbReference type="Proteomes" id="UP000220840">
    <property type="component" value="Unassembled WGS sequence"/>
</dbReference>
<evidence type="ECO:0000313" key="8">
    <source>
        <dbReference type="Proteomes" id="UP000220840"/>
    </source>
</evidence>
<feature type="transmembrane region" description="Helical" evidence="5">
    <location>
        <begin position="277"/>
        <end position="295"/>
    </location>
</feature>
<feature type="transmembrane region" description="Helical" evidence="5">
    <location>
        <begin position="157"/>
        <end position="177"/>
    </location>
</feature>
<keyword evidence="3 5" id="KW-1133">Transmembrane helix</keyword>
<sequence length="355" mass="40141">MTFYEAMQLGANGLKPIIKNTEDKKLRRKYISALIIKDFLCVLFCMVIVTSFNRIFGEDNSIVGVVTVILLLTFRFSNLNFNVKQSAIALFGIFIIYIISPYFASISNPIIGSIINFFSIMIIIILSCHRVELANQSTLVLSYLLLYGYEVNDFKGYINRIFGLILGGIIVSGIFYYKQRKNKFENTFITIIKDISINDNRTKWQIKLALGICSAMLIGEILNLPRTIWIGFSCMSILQPTAEKLEFRYKKRPIYVVLGSIMFGIVYLVLPKEYIGYIGLIGGLMVGVSATYEWQTVFNCFGGLAAAIPLLGLGGAIILRIINNIFGAVYTKIFDKIYDKVYDMIFDNTIIDEVV</sequence>
<evidence type="ECO:0000256" key="2">
    <source>
        <dbReference type="ARBA" id="ARBA00022692"/>
    </source>
</evidence>
<proteinExistence type="predicted"/>
<dbReference type="Pfam" id="PF13515">
    <property type="entry name" value="FUSC_2"/>
    <property type="match status" value="1"/>
</dbReference>
<feature type="transmembrane region" description="Helical" evidence="5">
    <location>
        <begin position="88"/>
        <end position="104"/>
    </location>
</feature>
<keyword evidence="2 5" id="KW-0812">Transmembrane</keyword>
<feature type="transmembrane region" description="Helical" evidence="5">
    <location>
        <begin position="208"/>
        <end position="232"/>
    </location>
</feature>
<evidence type="ECO:0000259" key="6">
    <source>
        <dbReference type="Pfam" id="PF13515"/>
    </source>
</evidence>
<keyword evidence="8" id="KW-1185">Reference proteome</keyword>
<feature type="transmembrane region" description="Helical" evidence="5">
    <location>
        <begin position="62"/>
        <end position="81"/>
    </location>
</feature>
<evidence type="ECO:0000256" key="3">
    <source>
        <dbReference type="ARBA" id="ARBA00022989"/>
    </source>
</evidence>
<dbReference type="GO" id="GO:0016020">
    <property type="term" value="C:membrane"/>
    <property type="evidence" value="ECO:0007669"/>
    <property type="project" value="UniProtKB-SubCell"/>
</dbReference>
<dbReference type="STRING" id="137838.GCA_001458595_02609"/>
<feature type="transmembrane region" description="Helical" evidence="5">
    <location>
        <begin position="34"/>
        <end position="56"/>
    </location>
</feature>